<evidence type="ECO:0000256" key="1">
    <source>
        <dbReference type="SAM" id="MobiDB-lite"/>
    </source>
</evidence>
<feature type="region of interest" description="Disordered" evidence="1">
    <location>
        <begin position="1"/>
        <end position="20"/>
    </location>
</feature>
<keyword evidence="3" id="KW-1185">Reference proteome</keyword>
<dbReference type="Proteomes" id="UP000183772">
    <property type="component" value="Chromosome I"/>
</dbReference>
<dbReference type="NCBIfam" id="TIGR02608">
    <property type="entry name" value="delta_60_rpt"/>
    <property type="match status" value="4"/>
</dbReference>
<dbReference type="GeneID" id="76212692"/>
<protein>
    <submittedName>
        <fullName evidence="2">Delta-60 repeat domain-containing protein</fullName>
    </submittedName>
</protein>
<dbReference type="Gene3D" id="2.80.10.50">
    <property type="match status" value="2"/>
</dbReference>
<dbReference type="InterPro" id="IPR013431">
    <property type="entry name" value="Delta_60_rpt"/>
</dbReference>
<evidence type="ECO:0000313" key="2">
    <source>
        <dbReference type="EMBL" id="SDU48958.1"/>
    </source>
</evidence>
<proteinExistence type="predicted"/>
<feature type="compositionally biased region" description="Polar residues" evidence="1">
    <location>
        <begin position="1"/>
        <end position="12"/>
    </location>
</feature>
<accession>A0AAX2DBJ8</accession>
<name>A0AAX2DBJ8_9PSED</name>
<evidence type="ECO:0000313" key="3">
    <source>
        <dbReference type="Proteomes" id="UP000183772"/>
    </source>
</evidence>
<gene>
    <name evidence="2" type="ORF">SAMN05216476_2524</name>
</gene>
<organism evidence="2 3">
    <name type="scientific">Pseudomonas mediterranea</name>
    <dbReference type="NCBI Taxonomy" id="183795"/>
    <lineage>
        <taxon>Bacteria</taxon>
        <taxon>Pseudomonadati</taxon>
        <taxon>Pseudomonadota</taxon>
        <taxon>Gammaproteobacteria</taxon>
        <taxon>Pseudomonadales</taxon>
        <taxon>Pseudomonadaceae</taxon>
        <taxon>Pseudomonas</taxon>
    </lineage>
</organism>
<sequence length="436" mass="47422">MDTDNSKTTNAASPRAGELDPEFNNGQIFILSGTDASDVAIGPGNKLYIVGGTALNLSSQYIITALNPDGTPDQTFNNGGPVTNTFIPDSTSLAEQVHVLPDGKILILGKVELPSYGINFALARYLPNGMLDLSFGVNGISVPLHEDFNDNSMKSYDFAADSPTPKYLKSGQSSLFLHGGRTYISGFTTREGKALTLLMCLDDSGNLVQDFGNKGGSIIEHPKPYPDTHHVNARSMLVTDRHIYLGGHIQYNQKNYMAWVRVHLNGQLDLSFGAGGFVFDVGDKGRGTFNSIAFRNDLTLVGVGSGRSAATRRTTHGMLASIDKEGNADPNFNYGEPILSIMNDSSRWYDCVVQPDGRIVTCGSSGKNEELLIVGRYQPDGTFDVSFGKNHGWTEYPMKDEMFLSALTVQQDHAIVVVGRFAETRRVFPFVLRLKG</sequence>
<dbReference type="RefSeq" id="WP_047700606.1">
    <property type="nucleotide sequence ID" value="NZ_LT629790.1"/>
</dbReference>
<dbReference type="EMBL" id="LT629790">
    <property type="protein sequence ID" value="SDU48958.1"/>
    <property type="molecule type" value="Genomic_DNA"/>
</dbReference>
<dbReference type="AlphaFoldDB" id="A0AAX2DBJ8"/>
<dbReference type="Pfam" id="PF17164">
    <property type="entry name" value="DUF5122"/>
    <property type="match status" value="2"/>
</dbReference>
<reference evidence="2 3" key="1">
    <citation type="submission" date="2016-10" db="EMBL/GenBank/DDBJ databases">
        <authorList>
            <person name="Varghese N."/>
            <person name="Submissions S."/>
        </authorList>
    </citation>
    <scope>NUCLEOTIDE SEQUENCE [LARGE SCALE GENOMIC DNA]</scope>
    <source>
        <strain evidence="2 3">DSM 16733</strain>
    </source>
</reference>